<dbReference type="CDD" id="cd00610">
    <property type="entry name" value="OAT_like"/>
    <property type="match status" value="1"/>
</dbReference>
<evidence type="ECO:0000313" key="6">
    <source>
        <dbReference type="EMBL" id="AOZ69982.1"/>
    </source>
</evidence>
<dbReference type="FunFam" id="3.40.640.10:FF:000014">
    <property type="entry name" value="Adenosylmethionine-8-amino-7-oxononanoate aminotransferase, probable"/>
    <property type="match status" value="1"/>
</dbReference>
<dbReference type="Gene3D" id="3.40.640.10">
    <property type="entry name" value="Type I PLP-dependent aspartate aminotransferase-like (Major domain)"/>
    <property type="match status" value="1"/>
</dbReference>
<evidence type="ECO:0000256" key="3">
    <source>
        <dbReference type="ARBA" id="ARBA00022679"/>
    </source>
</evidence>
<sequence length="454" mass="48450">MTLDIPATTDAVLTADTHLIQSWADLDALKQNGARTVIVGAKGTRVRDSDGRELIDGIGGLWCVNVGHGRREIIEAITTQLETLDFYSTFYNFTHPAAAALAEKLAALAPGSLNKVHFGNSGSVANETAVRMLHHYNNRLGRPQKKRILSRIGAYHGSTHLAIAMTTPGYSKGWDAARELVHHLRCPHHWREGAGMTEAEFLDALAEDLTATIAFYGAETIAAFIAEPIMGAGGVITAPAGYHARMAAICRAHEIKYISDEVVTSFGRLGHFFASQDVFGVEPDIITTARGLTSGYQPLSATIISDEIHEVISGPGGAFLHGMTYSGHPAAAAAGLANIALMEAEQIPERVRVTGKRFEAALRGLIDLDLVGEVRGSHFMIGIEFVRDKAAGAPFAEEAKIGMKVAAAAQKRGLIARPLGNILILAPTLVLSEAEIDEVAGILREAITEVQASL</sequence>
<keyword evidence="4 5" id="KW-0663">Pyridoxal phosphate</keyword>
<dbReference type="Pfam" id="PF00202">
    <property type="entry name" value="Aminotran_3"/>
    <property type="match status" value="1"/>
</dbReference>
<comment type="similarity">
    <text evidence="1 5">Belongs to the class-III pyridoxal-phosphate-dependent aminotransferase family.</text>
</comment>
<dbReference type="GO" id="GO:0008483">
    <property type="term" value="F:transaminase activity"/>
    <property type="evidence" value="ECO:0007669"/>
    <property type="project" value="UniProtKB-KW"/>
</dbReference>
<dbReference type="PANTHER" id="PTHR43094">
    <property type="entry name" value="AMINOTRANSFERASE"/>
    <property type="match status" value="1"/>
</dbReference>
<dbReference type="InterPro" id="IPR005814">
    <property type="entry name" value="Aminotrans_3"/>
</dbReference>
<evidence type="ECO:0000256" key="2">
    <source>
        <dbReference type="ARBA" id="ARBA00022576"/>
    </source>
</evidence>
<accession>A0A1D9MDP8</accession>
<keyword evidence="3 6" id="KW-0808">Transferase</keyword>
<dbReference type="STRING" id="1850250.LPB142_12145"/>
<name>A0A1D9MDP8_9RHOB</name>
<dbReference type="AlphaFoldDB" id="A0A1D9MDP8"/>
<dbReference type="InterPro" id="IPR015421">
    <property type="entry name" value="PyrdxlP-dep_Trfase_major"/>
</dbReference>
<dbReference type="InterPro" id="IPR015424">
    <property type="entry name" value="PyrdxlP-dep_Trfase"/>
</dbReference>
<gene>
    <name evidence="6" type="ORF">LPB142_12145</name>
</gene>
<dbReference type="KEGG" id="rhp:LPB142_12145"/>
<reference evidence="6 7" key="1">
    <citation type="submission" date="2016-10" db="EMBL/GenBank/DDBJ databases">
        <title>Rhodobacter sp. LPB0142, isolated from sea water.</title>
        <authorList>
            <person name="Kim E."/>
            <person name="Yi H."/>
        </authorList>
    </citation>
    <scope>NUCLEOTIDE SEQUENCE [LARGE SCALE GENOMIC DNA]</scope>
    <source>
        <strain evidence="6 7">LPB0142</strain>
    </source>
</reference>
<organism evidence="6 7">
    <name type="scientific">Rhodobacter xanthinilyticus</name>
    <dbReference type="NCBI Taxonomy" id="1850250"/>
    <lineage>
        <taxon>Bacteria</taxon>
        <taxon>Pseudomonadati</taxon>
        <taxon>Pseudomonadota</taxon>
        <taxon>Alphaproteobacteria</taxon>
        <taxon>Rhodobacterales</taxon>
        <taxon>Rhodobacter group</taxon>
        <taxon>Rhodobacter</taxon>
    </lineage>
</organism>
<evidence type="ECO:0000256" key="5">
    <source>
        <dbReference type="RuleBase" id="RU003560"/>
    </source>
</evidence>
<evidence type="ECO:0000256" key="4">
    <source>
        <dbReference type="ARBA" id="ARBA00022898"/>
    </source>
</evidence>
<dbReference type="SUPFAM" id="SSF53383">
    <property type="entry name" value="PLP-dependent transferases"/>
    <property type="match status" value="1"/>
</dbReference>
<evidence type="ECO:0000256" key="1">
    <source>
        <dbReference type="ARBA" id="ARBA00008954"/>
    </source>
</evidence>
<dbReference type="InterPro" id="IPR015422">
    <property type="entry name" value="PyrdxlP-dep_Trfase_small"/>
</dbReference>
<dbReference type="EMBL" id="CP017781">
    <property type="protein sequence ID" value="AOZ69982.1"/>
    <property type="molecule type" value="Genomic_DNA"/>
</dbReference>
<evidence type="ECO:0000313" key="7">
    <source>
        <dbReference type="Proteomes" id="UP000176562"/>
    </source>
</evidence>
<dbReference type="PIRSF" id="PIRSF000521">
    <property type="entry name" value="Transaminase_4ab_Lys_Orn"/>
    <property type="match status" value="1"/>
</dbReference>
<keyword evidence="2 6" id="KW-0032">Aminotransferase</keyword>
<dbReference type="Gene3D" id="3.90.1150.10">
    <property type="entry name" value="Aspartate Aminotransferase, domain 1"/>
    <property type="match status" value="1"/>
</dbReference>
<dbReference type="GO" id="GO:0030170">
    <property type="term" value="F:pyridoxal phosphate binding"/>
    <property type="evidence" value="ECO:0007669"/>
    <property type="project" value="InterPro"/>
</dbReference>
<protein>
    <submittedName>
        <fullName evidence="6">Aspartate aminotransferase family protein</fullName>
    </submittedName>
</protein>
<proteinExistence type="inferred from homology"/>
<keyword evidence="7" id="KW-1185">Reference proteome</keyword>
<dbReference type="Proteomes" id="UP000176562">
    <property type="component" value="Chromosome"/>
</dbReference>
<dbReference type="PANTHER" id="PTHR43094:SF1">
    <property type="entry name" value="AMINOTRANSFERASE CLASS-III"/>
    <property type="match status" value="1"/>
</dbReference>
<dbReference type="RefSeq" id="WP_071166538.1">
    <property type="nucleotide sequence ID" value="NZ_CP017781.1"/>
</dbReference>